<gene>
    <name evidence="12" type="ORF">SAMN05216229_106109</name>
</gene>
<evidence type="ECO:0000313" key="13">
    <source>
        <dbReference type="Proteomes" id="UP000243084"/>
    </source>
</evidence>
<evidence type="ECO:0000256" key="5">
    <source>
        <dbReference type="ARBA" id="ARBA00022691"/>
    </source>
</evidence>
<dbReference type="EC" id="2.1.1.72" evidence="2"/>
<evidence type="ECO:0000256" key="2">
    <source>
        <dbReference type="ARBA" id="ARBA00011900"/>
    </source>
</evidence>
<evidence type="ECO:0000259" key="11">
    <source>
        <dbReference type="Pfam" id="PF12161"/>
    </source>
</evidence>
<dbReference type="SUPFAM" id="SSF53335">
    <property type="entry name" value="S-adenosyl-L-methionine-dependent methyltransferases"/>
    <property type="match status" value="1"/>
</dbReference>
<dbReference type="InterPro" id="IPR003356">
    <property type="entry name" value="DNA_methylase_A-5"/>
</dbReference>
<dbReference type="PRINTS" id="PR00507">
    <property type="entry name" value="N12N6MTFRASE"/>
</dbReference>
<evidence type="ECO:0000256" key="6">
    <source>
        <dbReference type="ARBA" id="ARBA00022747"/>
    </source>
</evidence>
<dbReference type="RefSeq" id="WP_092430577.1">
    <property type="nucleotide sequence ID" value="NZ_FOXM01000006.1"/>
</dbReference>
<dbReference type="Pfam" id="PF12161">
    <property type="entry name" value="HsdM_N"/>
    <property type="match status" value="1"/>
</dbReference>
<keyword evidence="8" id="KW-0175">Coiled coil</keyword>
<feature type="domain" description="DNA methylase adenine-specific" evidence="10">
    <location>
        <begin position="140"/>
        <end position="437"/>
    </location>
</feature>
<dbReference type="InterPro" id="IPR002052">
    <property type="entry name" value="DNA_methylase_N6_adenine_CS"/>
</dbReference>
<name>A0A1I5TH62_9GAMM</name>
<sequence length="565" mass="64379">MSISSTIKSIQDIMRKDVGVDGDAQRIGQLVWMLFLKIFDDREMEWELLDDDYRSPIPESYRWRNWAADPEGITGDALKEFIDSRLFPTLQTLDQYSQTPAAFVVRGVFEDAYNYMKSGQLIRQVINKIQEGVDFNRAQERHAFGDMYEQLLRDLQNAGNAGEFYTPRPVTEFMVRMVDPKLDDKVMDPACGTGGFLTCTIEHKRQHYVKTAEDERALQASIFGVEKKPLPHLLATTNMILHGIEVPSQIRHDNTLARPLTSWGPKERVDCIVANPPFGGMEEDGIEANFPATFQTRETADLFLVLIMHLLKDGGRAAVVLPDGFLFGEGIKSRIKEKLLTECNLHTIVRLPNGVFNPYTGIKTNLLFFTKGTPTRHVWFYEHPYPAGYKNYSKTRPMRVEEFAAEQAWWGSEADGFASREENEFAWKFDFASCRQEAEQAAKPHWEQADQLNADAGSLESQSRSLRGSLTGVTDQTQRKHVEQQMAKLREQALALRQQARAAQSRGDQLYWPIYNLDHKNPHRAETASHDPDELLRDYATLQGEIAELREQLKAVLADALESKA</sequence>
<dbReference type="Pfam" id="PF02384">
    <property type="entry name" value="N6_Mtase"/>
    <property type="match status" value="1"/>
</dbReference>
<dbReference type="Gene3D" id="3.40.50.150">
    <property type="entry name" value="Vaccinia Virus protein VP39"/>
    <property type="match status" value="1"/>
</dbReference>
<evidence type="ECO:0000256" key="3">
    <source>
        <dbReference type="ARBA" id="ARBA00022603"/>
    </source>
</evidence>
<dbReference type="InterPro" id="IPR051537">
    <property type="entry name" value="DNA_Adenine_Mtase"/>
</dbReference>
<evidence type="ECO:0000313" key="12">
    <source>
        <dbReference type="EMBL" id="SFP82258.1"/>
    </source>
</evidence>
<keyword evidence="5" id="KW-0949">S-adenosyl-L-methionine</keyword>
<dbReference type="Gene3D" id="1.20.1260.30">
    <property type="match status" value="1"/>
</dbReference>
<dbReference type="GO" id="GO:0008170">
    <property type="term" value="F:N-methyltransferase activity"/>
    <property type="evidence" value="ECO:0007669"/>
    <property type="project" value="InterPro"/>
</dbReference>
<dbReference type="GO" id="GO:0009007">
    <property type="term" value="F:site-specific DNA-methyltransferase (adenine-specific) activity"/>
    <property type="evidence" value="ECO:0007669"/>
    <property type="project" value="UniProtKB-EC"/>
</dbReference>
<dbReference type="GO" id="GO:0009307">
    <property type="term" value="P:DNA restriction-modification system"/>
    <property type="evidence" value="ECO:0007669"/>
    <property type="project" value="UniProtKB-KW"/>
</dbReference>
<proteinExistence type="inferred from homology"/>
<dbReference type="AlphaFoldDB" id="A0A1I5TH62"/>
<dbReference type="PANTHER" id="PTHR42933:SF4">
    <property type="entry name" value="TYPE I RESTRICTION ENZYME ECOKI METHYLASE SUBUNIT"/>
    <property type="match status" value="1"/>
</dbReference>
<feature type="domain" description="N6 adenine-specific DNA methyltransferase N-terminal" evidence="11">
    <location>
        <begin position="4"/>
        <end position="129"/>
    </location>
</feature>
<dbReference type="Proteomes" id="UP000243084">
    <property type="component" value="Unassembled WGS sequence"/>
</dbReference>
<dbReference type="OrthoDB" id="9784823at2"/>
<evidence type="ECO:0000256" key="4">
    <source>
        <dbReference type="ARBA" id="ARBA00022679"/>
    </source>
</evidence>
<keyword evidence="4" id="KW-0808">Transferase</keyword>
<evidence type="ECO:0000256" key="1">
    <source>
        <dbReference type="ARBA" id="ARBA00006594"/>
    </source>
</evidence>
<evidence type="ECO:0000259" key="10">
    <source>
        <dbReference type="Pfam" id="PF02384"/>
    </source>
</evidence>
<dbReference type="PANTHER" id="PTHR42933">
    <property type="entry name" value="SLR6095 PROTEIN"/>
    <property type="match status" value="1"/>
</dbReference>
<dbReference type="InterPro" id="IPR038333">
    <property type="entry name" value="T1MK-like_N_sf"/>
</dbReference>
<dbReference type="PROSITE" id="PS00092">
    <property type="entry name" value="N6_MTASE"/>
    <property type="match status" value="1"/>
</dbReference>
<evidence type="ECO:0000256" key="7">
    <source>
        <dbReference type="ARBA" id="ARBA00047942"/>
    </source>
</evidence>
<comment type="catalytic activity">
    <reaction evidence="7">
        <text>a 2'-deoxyadenosine in DNA + S-adenosyl-L-methionine = an N(6)-methyl-2'-deoxyadenosine in DNA + S-adenosyl-L-homocysteine + H(+)</text>
        <dbReference type="Rhea" id="RHEA:15197"/>
        <dbReference type="Rhea" id="RHEA-COMP:12418"/>
        <dbReference type="Rhea" id="RHEA-COMP:12419"/>
        <dbReference type="ChEBI" id="CHEBI:15378"/>
        <dbReference type="ChEBI" id="CHEBI:57856"/>
        <dbReference type="ChEBI" id="CHEBI:59789"/>
        <dbReference type="ChEBI" id="CHEBI:90615"/>
        <dbReference type="ChEBI" id="CHEBI:90616"/>
        <dbReference type="EC" id="2.1.1.72"/>
    </reaction>
</comment>
<evidence type="ECO:0000256" key="9">
    <source>
        <dbReference type="SAM" id="MobiDB-lite"/>
    </source>
</evidence>
<accession>A0A1I5TH62</accession>
<dbReference type="InterPro" id="IPR029063">
    <property type="entry name" value="SAM-dependent_MTases_sf"/>
</dbReference>
<dbReference type="EMBL" id="FOXM01000006">
    <property type="protein sequence ID" value="SFP82258.1"/>
    <property type="molecule type" value="Genomic_DNA"/>
</dbReference>
<feature type="compositionally biased region" description="Polar residues" evidence="9">
    <location>
        <begin position="459"/>
        <end position="475"/>
    </location>
</feature>
<keyword evidence="13" id="KW-1185">Reference proteome</keyword>
<keyword evidence="3" id="KW-0489">Methyltransferase</keyword>
<keyword evidence="6" id="KW-0680">Restriction system</keyword>
<comment type="similarity">
    <text evidence="1">Belongs to the N(4)/N(6)-methyltransferase family.</text>
</comment>
<feature type="region of interest" description="Disordered" evidence="9">
    <location>
        <begin position="455"/>
        <end position="475"/>
    </location>
</feature>
<dbReference type="GO" id="GO:0032259">
    <property type="term" value="P:methylation"/>
    <property type="evidence" value="ECO:0007669"/>
    <property type="project" value="UniProtKB-KW"/>
</dbReference>
<reference evidence="13" key="1">
    <citation type="submission" date="2016-10" db="EMBL/GenBank/DDBJ databases">
        <authorList>
            <person name="Varghese N."/>
            <person name="Submissions S."/>
        </authorList>
    </citation>
    <scope>NUCLEOTIDE SEQUENCE [LARGE SCALE GENOMIC DNA]</scope>
    <source>
        <strain evidence="13">JCM 18195</strain>
    </source>
</reference>
<feature type="coiled-coil region" evidence="8">
    <location>
        <begin position="479"/>
        <end position="506"/>
    </location>
</feature>
<organism evidence="12 13">
    <name type="scientific">Geopseudomonas sagittaria</name>
    <dbReference type="NCBI Taxonomy" id="1135990"/>
    <lineage>
        <taxon>Bacteria</taxon>
        <taxon>Pseudomonadati</taxon>
        <taxon>Pseudomonadota</taxon>
        <taxon>Gammaproteobacteria</taxon>
        <taxon>Pseudomonadales</taxon>
        <taxon>Pseudomonadaceae</taxon>
        <taxon>Geopseudomonas</taxon>
    </lineage>
</organism>
<dbReference type="GO" id="GO:0003677">
    <property type="term" value="F:DNA binding"/>
    <property type="evidence" value="ECO:0007669"/>
    <property type="project" value="InterPro"/>
</dbReference>
<evidence type="ECO:0000256" key="8">
    <source>
        <dbReference type="SAM" id="Coils"/>
    </source>
</evidence>
<protein>
    <recommendedName>
        <fullName evidence="2">site-specific DNA-methyltransferase (adenine-specific)</fullName>
        <ecNumber evidence="2">2.1.1.72</ecNumber>
    </recommendedName>
</protein>
<dbReference type="InterPro" id="IPR022749">
    <property type="entry name" value="D12N6_MeTrfase_N"/>
</dbReference>